<evidence type="ECO:0000313" key="1">
    <source>
        <dbReference type="EMBL" id="MEZ2738216.1"/>
    </source>
</evidence>
<accession>A0ABV4I8M4</accession>
<gene>
    <name evidence="1" type="ORF">ACBP88_01885</name>
</gene>
<name>A0ABV4I8M4_9BURK</name>
<comment type="caution">
    <text evidence="1">The sequence shown here is derived from an EMBL/GenBank/DDBJ whole genome shotgun (WGS) entry which is preliminary data.</text>
</comment>
<evidence type="ECO:0000313" key="2">
    <source>
        <dbReference type="Proteomes" id="UP001567350"/>
    </source>
</evidence>
<dbReference type="EMBL" id="JBGJLR010000001">
    <property type="protein sequence ID" value="MEZ2738216.1"/>
    <property type="molecule type" value="Genomic_DNA"/>
</dbReference>
<organism evidence="1 2">
    <name type="scientific">Comamonas jiangduensis</name>
    <dbReference type="NCBI Taxonomy" id="1194168"/>
    <lineage>
        <taxon>Bacteria</taxon>
        <taxon>Pseudomonadati</taxon>
        <taxon>Pseudomonadota</taxon>
        <taxon>Betaproteobacteria</taxon>
        <taxon>Burkholderiales</taxon>
        <taxon>Comamonadaceae</taxon>
        <taxon>Comamonas</taxon>
    </lineage>
</organism>
<protein>
    <submittedName>
        <fullName evidence="1">Uncharacterized protein</fullName>
    </submittedName>
</protein>
<proteinExistence type="predicted"/>
<keyword evidence="2" id="KW-1185">Reference proteome</keyword>
<reference evidence="1 2" key="1">
    <citation type="submission" date="2024-08" db="EMBL/GenBank/DDBJ databases">
        <authorList>
            <person name="Feng Z."/>
            <person name="Ronholm J."/>
        </authorList>
    </citation>
    <scope>NUCLEOTIDE SEQUENCE [LARGE SCALE GENOMIC DNA]</scope>
    <source>
        <strain evidence="1 2">4-AB0-8</strain>
    </source>
</reference>
<sequence>MFLQRTPKAQSELAPGQRSLGLRERSMLLLAEGTPLHQLQAMYHGEGAALVEQLLHAGYLQTANYTAAPPADATAGAPASAPTISLAGLRMYMFDLCERLFANRAHDTAQHLRQRLREARDVDSMLAVRDELLLAIQLHAGAQRAETIRQQLMHMLPERSLETS</sequence>
<dbReference type="RefSeq" id="WP_370889908.1">
    <property type="nucleotide sequence ID" value="NZ_JBGJLR010000001.1"/>
</dbReference>
<dbReference type="Proteomes" id="UP001567350">
    <property type="component" value="Unassembled WGS sequence"/>
</dbReference>